<dbReference type="RefSeq" id="WP_268076639.1">
    <property type="nucleotide sequence ID" value="NZ_CP109966.1"/>
</dbReference>
<dbReference type="Gene3D" id="2.40.170.20">
    <property type="entry name" value="TonB-dependent receptor, beta-barrel domain"/>
    <property type="match status" value="1"/>
</dbReference>
<proteinExistence type="predicted"/>
<keyword evidence="3" id="KW-0998">Cell outer membrane</keyword>
<dbReference type="PANTHER" id="PTHR40980">
    <property type="entry name" value="PLUG DOMAIN-CONTAINING PROTEIN"/>
    <property type="match status" value="1"/>
</dbReference>
<dbReference type="SUPFAM" id="SSF56935">
    <property type="entry name" value="Porins"/>
    <property type="match status" value="1"/>
</dbReference>
<dbReference type="InterPro" id="IPR036942">
    <property type="entry name" value="Beta-barrel_TonB_sf"/>
</dbReference>
<evidence type="ECO:0000256" key="1">
    <source>
        <dbReference type="ARBA" id="ARBA00004442"/>
    </source>
</evidence>
<dbReference type="EMBL" id="CP109966">
    <property type="protein sequence ID" value="WAJ71919.1"/>
    <property type="molecule type" value="Genomic_DNA"/>
</dbReference>
<comment type="subcellular location">
    <subcellularLocation>
        <location evidence="1">Cell outer membrane</location>
    </subcellularLocation>
</comment>
<keyword evidence="2" id="KW-0472">Membrane</keyword>
<evidence type="ECO:0000259" key="6">
    <source>
        <dbReference type="Pfam" id="PF07715"/>
    </source>
</evidence>
<sequence length="1162" mass="128745">MAHKRNEQPKFRKTLLTLAVIGLVSPVYAAEESSTQAEDEDLETIEVTGIRQSFQTALSIKRNADTVVDSISATDIGSLPDASVLESLARVPGVSIDQFASPNDADNFSAQGSNAVVRGMTQTRSEFNGRDTFSATSGRGLSYSDVPATLMAGIDVYKNQTADMMEGGIAGTISLRTRKPFDSRGERISVAAEAVWGDLARDIGPSYSGLYSNRWETDSGHWGFLINASSSEITTEAHGMQTRSYDFYSVDDYADYLGDYDGLYHYTGTLADIARRGESHEHYVEPDTYGALVPLGGSASMRTNTRKRIGMSSALQWKTLDESVKATLEYIRSDSDSTSRSHVAQFGAGMGTYFMAPQGDDAWNINEQGLFESGTFTYIEQQYAMGGRIPTWSQALTDSIPGYENADNTIDYGPRTSATSGYGDSDSLVEDLSLNVKWLATDALELEFDVQHVKASSDSISVGLEYQLFANQTYDIIGNGDTPTLKMESPWSSTDPEQLAYYQQQGLFEGHDNYFTKKSSYYWRSASDNFQDNDGTSDAIKLDAKYYLDTNFFSTVKVGVRWREREQINRKAAYNWGSLKAEWSSLQSGTLYEELKDKDNFYGGTGWLDGAISEAAGMDSEYDVLDWSNFHRGGVLQIGENNVMLHPSYDLLTNYTEFSQKVRTLAESCGQFKPTPYRTDPTIEGVDYCEPYSDLDGYFRDNEISTTIETNKSAYVRLDFDSDIGDHRFTGNIGLRYVEVENKSQGFITFPRLPVEAQAPEGWEPGSDLSDMGLDLVYDDVAFLDDPYNFLPNEVKEFADGSYSQSIATKVTKRLLPSFNIKAEITNDLIARLAISKAIALPDIGDLRNTVNIGRLQYSYNFERMDPVYSVDNPHPDAPADSTTGLPQDPDTGVDLTEKPQIRPGSVDFGGWTGSAGNPYLLPMESNQLDLTLEWYYDKDGALTSTFFYKDLSNFFIKGAYNAEFTNPTTGVKQSVIVEGPTNGGDGTMKGLELSYKQFFKSLPAPFDGFGVHANYSFIKAEGVPNSNLDSGAIGAADGNGEALDQFKGTLPLRGQSDHTYNLIGIYEKNGWSARLAYKWRSEFLLSSKDNKTELPIYNGDDAQLDASVTYKFKNGIKIGLQAVNVTAEPTKTNMQVDENLKLGRSWFTKDRRIKLLMRATF</sequence>
<keyword evidence="8" id="KW-1185">Reference proteome</keyword>
<keyword evidence="7" id="KW-0614">Plasmid</keyword>
<dbReference type="PANTHER" id="PTHR40980:SF3">
    <property type="entry name" value="TONB-DEPENDENT RECEPTOR-LIKE BETA-BARREL DOMAIN-CONTAINING PROTEIN"/>
    <property type="match status" value="1"/>
</dbReference>
<dbReference type="Pfam" id="PF07715">
    <property type="entry name" value="Plug"/>
    <property type="match status" value="1"/>
</dbReference>
<name>A0ABY7AR07_9ALTE</name>
<dbReference type="Proteomes" id="UP001163726">
    <property type="component" value="Plasmid pCadTS8_1"/>
</dbReference>
<feature type="region of interest" description="Disordered" evidence="4">
    <location>
        <begin position="871"/>
        <end position="894"/>
    </location>
</feature>
<feature type="chain" id="PRO_5046801180" evidence="5">
    <location>
        <begin position="30"/>
        <end position="1162"/>
    </location>
</feature>
<dbReference type="InterPro" id="IPR010104">
    <property type="entry name" value="TonB_rcpt_bac"/>
</dbReference>
<protein>
    <submittedName>
        <fullName evidence="7">TonB-dependent receptor</fullName>
    </submittedName>
</protein>
<dbReference type="InterPro" id="IPR037066">
    <property type="entry name" value="Plug_dom_sf"/>
</dbReference>
<keyword evidence="7" id="KW-0675">Receptor</keyword>
<evidence type="ECO:0000256" key="4">
    <source>
        <dbReference type="SAM" id="MobiDB-lite"/>
    </source>
</evidence>
<evidence type="ECO:0000256" key="2">
    <source>
        <dbReference type="ARBA" id="ARBA00023136"/>
    </source>
</evidence>
<evidence type="ECO:0000256" key="3">
    <source>
        <dbReference type="ARBA" id="ARBA00023237"/>
    </source>
</evidence>
<keyword evidence="5" id="KW-0732">Signal</keyword>
<dbReference type="Gene3D" id="2.170.130.10">
    <property type="entry name" value="TonB-dependent receptor, plug domain"/>
    <property type="match status" value="1"/>
</dbReference>
<evidence type="ECO:0000313" key="7">
    <source>
        <dbReference type="EMBL" id="WAJ71919.1"/>
    </source>
</evidence>
<evidence type="ECO:0000313" key="8">
    <source>
        <dbReference type="Proteomes" id="UP001163726"/>
    </source>
</evidence>
<gene>
    <name evidence="7" type="ORF">OLW01_14420</name>
</gene>
<organism evidence="7 8">
    <name type="scientific">Catenovulum adriaticum</name>
    <dbReference type="NCBI Taxonomy" id="2984846"/>
    <lineage>
        <taxon>Bacteria</taxon>
        <taxon>Pseudomonadati</taxon>
        <taxon>Pseudomonadota</taxon>
        <taxon>Gammaproteobacteria</taxon>
        <taxon>Alteromonadales</taxon>
        <taxon>Alteromonadaceae</taxon>
        <taxon>Catenovulum</taxon>
    </lineage>
</organism>
<reference evidence="7" key="1">
    <citation type="submission" date="2022-10" db="EMBL/GenBank/DDBJ databases">
        <title>Catenovulum adriacola sp. nov. isolated in the Harbour of Susak.</title>
        <authorList>
            <person name="Schoch T."/>
            <person name="Reich S.J."/>
            <person name="Stoeferle S."/>
            <person name="Flaiz M."/>
            <person name="Kazda M."/>
            <person name="Riedel C.U."/>
            <person name="Duerre P."/>
        </authorList>
    </citation>
    <scope>NUCLEOTIDE SEQUENCE</scope>
    <source>
        <strain evidence="7">TS8</strain>
        <plasmid evidence="7">pCadTS8_1</plasmid>
    </source>
</reference>
<dbReference type="InterPro" id="IPR012910">
    <property type="entry name" value="Plug_dom"/>
</dbReference>
<feature type="signal peptide" evidence="5">
    <location>
        <begin position="1"/>
        <end position="29"/>
    </location>
</feature>
<dbReference type="NCBIfam" id="TIGR01782">
    <property type="entry name" value="TonB-Xanth-Caul"/>
    <property type="match status" value="1"/>
</dbReference>
<accession>A0ABY7AR07</accession>
<geneLocation type="plasmid" evidence="7 8">
    <name>pCadTS8_1</name>
</geneLocation>
<feature type="domain" description="TonB-dependent receptor plug" evidence="6">
    <location>
        <begin position="61"/>
        <end position="172"/>
    </location>
</feature>
<evidence type="ECO:0000256" key="5">
    <source>
        <dbReference type="SAM" id="SignalP"/>
    </source>
</evidence>